<protein>
    <submittedName>
        <fullName evidence="1">Uncharacterized protein</fullName>
    </submittedName>
</protein>
<sequence>MYNVNAATPDHMFVSGHYCMHELRSLVGLKLSVDSWGDGLLRDSSSSVVNLETCSERFLRVRRYTGLAARRNESKIHGDRPMPNRISAFCHRDCHIRIQSTVDRG</sequence>
<proteinExistence type="predicted"/>
<gene>
    <name evidence="1" type="ORF">PoB_001723300</name>
</gene>
<evidence type="ECO:0000313" key="2">
    <source>
        <dbReference type="Proteomes" id="UP000735302"/>
    </source>
</evidence>
<evidence type="ECO:0000313" key="1">
    <source>
        <dbReference type="EMBL" id="GFN90727.1"/>
    </source>
</evidence>
<reference evidence="1 2" key="1">
    <citation type="journal article" date="2021" name="Elife">
        <title>Chloroplast acquisition without the gene transfer in kleptoplastic sea slugs, Plakobranchus ocellatus.</title>
        <authorList>
            <person name="Maeda T."/>
            <person name="Takahashi S."/>
            <person name="Yoshida T."/>
            <person name="Shimamura S."/>
            <person name="Takaki Y."/>
            <person name="Nagai Y."/>
            <person name="Toyoda A."/>
            <person name="Suzuki Y."/>
            <person name="Arimoto A."/>
            <person name="Ishii H."/>
            <person name="Satoh N."/>
            <person name="Nishiyama T."/>
            <person name="Hasebe M."/>
            <person name="Maruyama T."/>
            <person name="Minagawa J."/>
            <person name="Obokata J."/>
            <person name="Shigenobu S."/>
        </authorList>
    </citation>
    <scope>NUCLEOTIDE SEQUENCE [LARGE SCALE GENOMIC DNA]</scope>
</reference>
<name>A0AAV3Z8F4_9GAST</name>
<accession>A0AAV3Z8F4</accession>
<organism evidence="1 2">
    <name type="scientific">Plakobranchus ocellatus</name>
    <dbReference type="NCBI Taxonomy" id="259542"/>
    <lineage>
        <taxon>Eukaryota</taxon>
        <taxon>Metazoa</taxon>
        <taxon>Spiralia</taxon>
        <taxon>Lophotrochozoa</taxon>
        <taxon>Mollusca</taxon>
        <taxon>Gastropoda</taxon>
        <taxon>Heterobranchia</taxon>
        <taxon>Euthyneura</taxon>
        <taxon>Panpulmonata</taxon>
        <taxon>Sacoglossa</taxon>
        <taxon>Placobranchoidea</taxon>
        <taxon>Plakobranchidae</taxon>
        <taxon>Plakobranchus</taxon>
    </lineage>
</organism>
<comment type="caution">
    <text evidence="1">The sequence shown here is derived from an EMBL/GenBank/DDBJ whole genome shotgun (WGS) entry which is preliminary data.</text>
</comment>
<dbReference type="AlphaFoldDB" id="A0AAV3Z8F4"/>
<dbReference type="Proteomes" id="UP000735302">
    <property type="component" value="Unassembled WGS sequence"/>
</dbReference>
<keyword evidence="2" id="KW-1185">Reference proteome</keyword>
<dbReference type="EMBL" id="BLXT01002056">
    <property type="protein sequence ID" value="GFN90727.1"/>
    <property type="molecule type" value="Genomic_DNA"/>
</dbReference>